<dbReference type="EMBL" id="JBHUMY010000016">
    <property type="protein sequence ID" value="MFD2661727.1"/>
    <property type="molecule type" value="Genomic_DNA"/>
</dbReference>
<feature type="transmembrane region" description="Helical" evidence="8">
    <location>
        <begin position="54"/>
        <end position="73"/>
    </location>
</feature>
<comment type="caution">
    <text evidence="10">The sequence shown here is derived from an EMBL/GenBank/DDBJ whole genome shotgun (WGS) entry which is preliminary data.</text>
</comment>
<dbReference type="InterPro" id="IPR026032">
    <property type="entry name" value="HcaT-like"/>
</dbReference>
<keyword evidence="2" id="KW-0813">Transport</keyword>
<evidence type="ECO:0000256" key="7">
    <source>
        <dbReference type="ARBA" id="ARBA00023136"/>
    </source>
</evidence>
<dbReference type="Pfam" id="PF12832">
    <property type="entry name" value="MFS_1_like"/>
    <property type="match status" value="1"/>
</dbReference>
<feature type="transmembrane region" description="Helical" evidence="8">
    <location>
        <begin position="85"/>
        <end position="117"/>
    </location>
</feature>
<feature type="transmembrane region" description="Helical" evidence="8">
    <location>
        <begin position="20"/>
        <end position="42"/>
    </location>
</feature>
<feature type="transmembrane region" description="Helical" evidence="8">
    <location>
        <begin position="209"/>
        <end position="226"/>
    </location>
</feature>
<keyword evidence="5 8" id="KW-0812">Transmembrane</keyword>
<keyword evidence="11" id="KW-1185">Reference proteome</keyword>
<keyword evidence="7 8" id="KW-0472">Membrane</keyword>
<dbReference type="RefSeq" id="WP_379274937.1">
    <property type="nucleotide sequence ID" value="NZ_JBHUGT010000012.1"/>
</dbReference>
<dbReference type="PIRSF" id="PIRSF004925">
    <property type="entry name" value="HcaT"/>
    <property type="match status" value="1"/>
</dbReference>
<keyword evidence="4" id="KW-0997">Cell inner membrane</keyword>
<dbReference type="Proteomes" id="UP001597493">
    <property type="component" value="Unassembled WGS sequence"/>
</dbReference>
<evidence type="ECO:0000313" key="10">
    <source>
        <dbReference type="EMBL" id="MFD2661727.1"/>
    </source>
</evidence>
<evidence type="ECO:0000256" key="6">
    <source>
        <dbReference type="ARBA" id="ARBA00022989"/>
    </source>
</evidence>
<evidence type="ECO:0000313" key="11">
    <source>
        <dbReference type="Proteomes" id="UP001597493"/>
    </source>
</evidence>
<dbReference type="PANTHER" id="PTHR23522:SF10">
    <property type="entry name" value="3-PHENYLPROPIONIC ACID TRANSPORTER-RELATED"/>
    <property type="match status" value="1"/>
</dbReference>
<evidence type="ECO:0000256" key="8">
    <source>
        <dbReference type="SAM" id="Phobius"/>
    </source>
</evidence>
<protein>
    <submittedName>
        <fullName evidence="10">MFS transporter</fullName>
    </submittedName>
</protein>
<feature type="transmembrane region" description="Helical" evidence="8">
    <location>
        <begin position="301"/>
        <end position="323"/>
    </location>
</feature>
<feature type="transmembrane region" description="Helical" evidence="8">
    <location>
        <begin position="138"/>
        <end position="157"/>
    </location>
</feature>
<evidence type="ECO:0000256" key="4">
    <source>
        <dbReference type="ARBA" id="ARBA00022519"/>
    </source>
</evidence>
<evidence type="ECO:0000259" key="9">
    <source>
        <dbReference type="Pfam" id="PF12832"/>
    </source>
</evidence>
<gene>
    <name evidence="10" type="ORF">ACFSW5_15850</name>
</gene>
<keyword evidence="3" id="KW-1003">Cell membrane</keyword>
<dbReference type="PANTHER" id="PTHR23522">
    <property type="entry name" value="BLL5896 PROTEIN"/>
    <property type="match status" value="1"/>
</dbReference>
<evidence type="ECO:0000256" key="1">
    <source>
        <dbReference type="ARBA" id="ARBA00004429"/>
    </source>
</evidence>
<reference evidence="11" key="1">
    <citation type="journal article" date="2019" name="Int. J. Syst. Evol. Microbiol.">
        <title>The Global Catalogue of Microorganisms (GCM) 10K type strain sequencing project: providing services to taxonomists for standard genome sequencing and annotation.</title>
        <authorList>
            <consortium name="The Broad Institute Genomics Platform"/>
            <consortium name="The Broad Institute Genome Sequencing Center for Infectious Disease"/>
            <person name="Wu L."/>
            <person name="Ma J."/>
        </authorList>
    </citation>
    <scope>NUCLEOTIDE SEQUENCE [LARGE SCALE GENOMIC DNA]</scope>
    <source>
        <strain evidence="11">TISTR 1827</strain>
    </source>
</reference>
<sequence length="393" mass="43480">MDLSTSVSTEAPAKGETFRLRGFTFAAYATQAVVTSFIPLYFLDNGYSEQQIGLLYSTGPIISIAANLITGLASDRFRTIKKLLILLLFGQLAMIAALFPVQHFAVVCLVMAAFYFFQTPINPLTDSLILLSSQYTNTPYALIRIFGSLGFALSAYFLGLLLKAAGTDWTLPLALCTVSITLIFAFLLKDYRAGSAKMDFSGFFKVIRNRNVVLFFSIIFLVSIPHRMYEGFLAVSMRQMGASESLIGLAWLASAASEIPILFLLGKYGHKFKELPLLAIAALMYGIRFWINGTIDDPRWVIATQLMHSVTFGIFFSTALRYISQIIPDEYRASGQAVFTVIWLGLAGAVSGTFGGIYYEHFGREAFFRLGAILAVAASASFLLRHYFARRVH</sequence>
<dbReference type="InterPro" id="IPR036259">
    <property type="entry name" value="MFS_trans_sf"/>
</dbReference>
<dbReference type="Gene3D" id="1.20.1250.20">
    <property type="entry name" value="MFS general substrate transporter like domains"/>
    <property type="match status" value="2"/>
</dbReference>
<feature type="transmembrane region" description="Helical" evidence="8">
    <location>
        <begin position="246"/>
        <end position="265"/>
    </location>
</feature>
<accession>A0ABW5QZX1</accession>
<dbReference type="InterPro" id="IPR024989">
    <property type="entry name" value="MFS_assoc_dom"/>
</dbReference>
<feature type="transmembrane region" description="Helical" evidence="8">
    <location>
        <begin position="277"/>
        <end position="295"/>
    </location>
</feature>
<proteinExistence type="predicted"/>
<feature type="transmembrane region" description="Helical" evidence="8">
    <location>
        <begin position="335"/>
        <end position="354"/>
    </location>
</feature>
<dbReference type="SUPFAM" id="SSF103473">
    <property type="entry name" value="MFS general substrate transporter"/>
    <property type="match status" value="1"/>
</dbReference>
<evidence type="ECO:0000256" key="5">
    <source>
        <dbReference type="ARBA" id="ARBA00022692"/>
    </source>
</evidence>
<keyword evidence="6 8" id="KW-1133">Transmembrane helix</keyword>
<feature type="transmembrane region" description="Helical" evidence="8">
    <location>
        <begin position="169"/>
        <end position="188"/>
    </location>
</feature>
<evidence type="ECO:0000256" key="2">
    <source>
        <dbReference type="ARBA" id="ARBA00022448"/>
    </source>
</evidence>
<organism evidence="10 11">
    <name type="scientific">Paenibacillus thailandensis</name>
    <dbReference type="NCBI Taxonomy" id="393250"/>
    <lineage>
        <taxon>Bacteria</taxon>
        <taxon>Bacillati</taxon>
        <taxon>Bacillota</taxon>
        <taxon>Bacilli</taxon>
        <taxon>Bacillales</taxon>
        <taxon>Paenibacillaceae</taxon>
        <taxon>Paenibacillus</taxon>
    </lineage>
</organism>
<comment type="subcellular location">
    <subcellularLocation>
        <location evidence="1">Cell inner membrane</location>
        <topology evidence="1">Multi-pass membrane protein</topology>
    </subcellularLocation>
</comment>
<feature type="domain" description="Major facilitator superfamily associated" evidence="9">
    <location>
        <begin position="19"/>
        <end position="369"/>
    </location>
</feature>
<evidence type="ECO:0000256" key="3">
    <source>
        <dbReference type="ARBA" id="ARBA00022475"/>
    </source>
</evidence>
<feature type="transmembrane region" description="Helical" evidence="8">
    <location>
        <begin position="366"/>
        <end position="384"/>
    </location>
</feature>
<name>A0ABW5QZX1_9BACL</name>